<dbReference type="EMBL" id="JAAALK010000079">
    <property type="protein sequence ID" value="KAG8099603.1"/>
    <property type="molecule type" value="Genomic_DNA"/>
</dbReference>
<sequence>MHSSGKGVSCSVVPYKRTAPGWVRTSASEVEETIVRAAERGHLPSQIGVMLRDAHAVPLAQGVTSGKILPRAGA</sequence>
<dbReference type="GO" id="GO:0070181">
    <property type="term" value="F:small ribosomal subunit rRNA binding"/>
    <property type="evidence" value="ECO:0007669"/>
    <property type="project" value="TreeGrafter"/>
</dbReference>
<protein>
    <recommendedName>
        <fullName evidence="4">Small ribosomal subunit protein uS15 N-terminal domain-containing protein</fullName>
    </recommendedName>
</protein>
<dbReference type="Pfam" id="PF08069">
    <property type="entry name" value="Ribosomal_S13_N"/>
    <property type="match status" value="1"/>
</dbReference>
<dbReference type="Proteomes" id="UP000729402">
    <property type="component" value="Unassembled WGS sequence"/>
</dbReference>
<dbReference type="PANTHER" id="PTHR11885">
    <property type="entry name" value="RIBOSOMAL PROTEIN S15P/S13E"/>
    <property type="match status" value="1"/>
</dbReference>
<gene>
    <name evidence="5" type="ORF">GUJ93_ZPchr0013g35685</name>
</gene>
<keyword evidence="2" id="KW-0689">Ribosomal protein</keyword>
<name>A0A8J5X431_ZIZPA</name>
<reference evidence="5" key="2">
    <citation type="submission" date="2021-02" db="EMBL/GenBank/DDBJ databases">
        <authorList>
            <person name="Kimball J.A."/>
            <person name="Haas M.W."/>
            <person name="Macchietto M."/>
            <person name="Kono T."/>
            <person name="Duquette J."/>
            <person name="Shao M."/>
        </authorList>
    </citation>
    <scope>NUCLEOTIDE SEQUENCE</scope>
    <source>
        <tissue evidence="5">Fresh leaf tissue</tissue>
    </source>
</reference>
<keyword evidence="3" id="KW-0687">Ribonucleoprotein</keyword>
<feature type="domain" description="Small ribosomal subunit protein uS15 N-terminal" evidence="4">
    <location>
        <begin position="1"/>
        <end position="57"/>
    </location>
</feature>
<dbReference type="AlphaFoldDB" id="A0A8J5X431"/>
<comment type="caution">
    <text evidence="5">The sequence shown here is derived from an EMBL/GenBank/DDBJ whole genome shotgun (WGS) entry which is preliminary data.</text>
</comment>
<keyword evidence="6" id="KW-1185">Reference proteome</keyword>
<dbReference type="GO" id="GO:0003735">
    <property type="term" value="F:structural constituent of ribosome"/>
    <property type="evidence" value="ECO:0007669"/>
    <property type="project" value="InterPro"/>
</dbReference>
<dbReference type="OrthoDB" id="623277at2759"/>
<comment type="similarity">
    <text evidence="1">Belongs to the universal ribosomal protein uS15 family.</text>
</comment>
<evidence type="ECO:0000313" key="6">
    <source>
        <dbReference type="Proteomes" id="UP000729402"/>
    </source>
</evidence>
<dbReference type="SMART" id="SM01386">
    <property type="entry name" value="Ribosomal_S13_N"/>
    <property type="match status" value="1"/>
</dbReference>
<evidence type="ECO:0000259" key="4">
    <source>
        <dbReference type="SMART" id="SM01386"/>
    </source>
</evidence>
<accession>A0A8J5X431</accession>
<dbReference type="GO" id="GO:0005730">
    <property type="term" value="C:nucleolus"/>
    <property type="evidence" value="ECO:0007669"/>
    <property type="project" value="TreeGrafter"/>
</dbReference>
<proteinExistence type="inferred from homology"/>
<reference evidence="5" key="1">
    <citation type="journal article" date="2021" name="bioRxiv">
        <title>Whole Genome Assembly and Annotation of Northern Wild Rice, Zizania palustris L., Supports a Whole Genome Duplication in the Zizania Genus.</title>
        <authorList>
            <person name="Haas M."/>
            <person name="Kono T."/>
            <person name="Macchietto M."/>
            <person name="Millas R."/>
            <person name="McGilp L."/>
            <person name="Shao M."/>
            <person name="Duquette J."/>
            <person name="Hirsch C.N."/>
            <person name="Kimball J."/>
        </authorList>
    </citation>
    <scope>NUCLEOTIDE SEQUENCE</scope>
    <source>
        <tissue evidence="5">Fresh leaf tissue</tissue>
    </source>
</reference>
<dbReference type="GO" id="GO:0022627">
    <property type="term" value="C:cytosolic small ribosomal subunit"/>
    <property type="evidence" value="ECO:0007669"/>
    <property type="project" value="TreeGrafter"/>
</dbReference>
<evidence type="ECO:0000256" key="2">
    <source>
        <dbReference type="ARBA" id="ARBA00022980"/>
    </source>
</evidence>
<evidence type="ECO:0000256" key="1">
    <source>
        <dbReference type="ARBA" id="ARBA00008434"/>
    </source>
</evidence>
<dbReference type="GO" id="GO:0006412">
    <property type="term" value="P:translation"/>
    <property type="evidence" value="ECO:0007669"/>
    <property type="project" value="InterPro"/>
</dbReference>
<evidence type="ECO:0000256" key="3">
    <source>
        <dbReference type="ARBA" id="ARBA00023274"/>
    </source>
</evidence>
<dbReference type="InterPro" id="IPR023029">
    <property type="entry name" value="Ribosomal_uS15_arc_euk"/>
</dbReference>
<evidence type="ECO:0000313" key="5">
    <source>
        <dbReference type="EMBL" id="KAG8099603.1"/>
    </source>
</evidence>
<dbReference type="PANTHER" id="PTHR11885:SF16">
    <property type="entry name" value="OS07G0572900 PROTEIN"/>
    <property type="match status" value="1"/>
</dbReference>
<organism evidence="5 6">
    <name type="scientific">Zizania palustris</name>
    <name type="common">Northern wild rice</name>
    <dbReference type="NCBI Taxonomy" id="103762"/>
    <lineage>
        <taxon>Eukaryota</taxon>
        <taxon>Viridiplantae</taxon>
        <taxon>Streptophyta</taxon>
        <taxon>Embryophyta</taxon>
        <taxon>Tracheophyta</taxon>
        <taxon>Spermatophyta</taxon>
        <taxon>Magnoliopsida</taxon>
        <taxon>Liliopsida</taxon>
        <taxon>Poales</taxon>
        <taxon>Poaceae</taxon>
        <taxon>BOP clade</taxon>
        <taxon>Oryzoideae</taxon>
        <taxon>Oryzeae</taxon>
        <taxon>Zizaniinae</taxon>
        <taxon>Zizania</taxon>
    </lineage>
</organism>
<dbReference type="InterPro" id="IPR012606">
    <property type="entry name" value="Ribosomal_uS15_N"/>
</dbReference>